<organism evidence="16 17">
    <name type="scientific">Brassica campestris</name>
    <name type="common">Field mustard</name>
    <dbReference type="NCBI Taxonomy" id="3711"/>
    <lineage>
        <taxon>Eukaryota</taxon>
        <taxon>Viridiplantae</taxon>
        <taxon>Streptophyta</taxon>
        <taxon>Embryophyta</taxon>
        <taxon>Tracheophyta</taxon>
        <taxon>Spermatophyta</taxon>
        <taxon>Magnoliopsida</taxon>
        <taxon>eudicotyledons</taxon>
        <taxon>Gunneridae</taxon>
        <taxon>Pentapetalae</taxon>
        <taxon>rosids</taxon>
        <taxon>malvids</taxon>
        <taxon>Brassicales</taxon>
        <taxon>Brassicaceae</taxon>
        <taxon>Brassiceae</taxon>
        <taxon>Brassica</taxon>
    </lineage>
</organism>
<evidence type="ECO:0000256" key="5">
    <source>
        <dbReference type="ARBA" id="ARBA00022448"/>
    </source>
</evidence>
<dbReference type="GO" id="GO:0000103">
    <property type="term" value="P:sulfate assimilation"/>
    <property type="evidence" value="ECO:0007669"/>
    <property type="project" value="InterPro"/>
</dbReference>
<keyword evidence="7" id="KW-0808">Transferase</keyword>
<evidence type="ECO:0000256" key="4">
    <source>
        <dbReference type="ARBA" id="ARBA00012121"/>
    </source>
</evidence>
<gene>
    <name evidence="16" type="ORF">BRAPAZ1V2_A06P40160.2</name>
</gene>
<dbReference type="Proteomes" id="UP000694005">
    <property type="component" value="Chromosome A06"/>
</dbReference>
<evidence type="ECO:0000313" key="16">
    <source>
        <dbReference type="EMBL" id="CAG7871776.1"/>
    </source>
</evidence>
<dbReference type="Gene3D" id="2.40.160.10">
    <property type="entry name" value="Porin"/>
    <property type="match status" value="1"/>
</dbReference>
<dbReference type="Pfam" id="PF01459">
    <property type="entry name" value="Porin_3"/>
    <property type="match status" value="1"/>
</dbReference>
<dbReference type="GO" id="GO:0046930">
    <property type="term" value="C:pore complex"/>
    <property type="evidence" value="ECO:0007669"/>
    <property type="project" value="UniProtKB-KW"/>
</dbReference>
<dbReference type="GO" id="GO:0009617">
    <property type="term" value="P:response to bacterium"/>
    <property type="evidence" value="ECO:0007669"/>
    <property type="project" value="UniProtKB-ARBA"/>
</dbReference>
<dbReference type="Gramene" id="A06p40160.2_BraZ1">
    <property type="protein sequence ID" value="A06p40160.2_BraZ1.CDS"/>
    <property type="gene ID" value="A06g40160.2_BraZ1"/>
</dbReference>
<keyword evidence="13" id="KW-0626">Porin</keyword>
<comment type="subcellular location">
    <subcellularLocation>
        <location evidence="1">Membrane</location>
    </subcellularLocation>
</comment>
<keyword evidence="5" id="KW-0813">Transport</keyword>
<accession>A0A8D9DA51</accession>
<evidence type="ECO:0000313" key="17">
    <source>
        <dbReference type="Proteomes" id="UP000694005"/>
    </source>
</evidence>
<dbReference type="SUPFAM" id="SSF52540">
    <property type="entry name" value="P-loop containing nucleoside triphosphate hydrolases"/>
    <property type="match status" value="1"/>
</dbReference>
<evidence type="ECO:0000256" key="11">
    <source>
        <dbReference type="ARBA" id="ARBA00022840"/>
    </source>
</evidence>
<comment type="pathway">
    <text evidence="2">Sulfur metabolism.</text>
</comment>
<keyword evidence="10" id="KW-0418">Kinase</keyword>
<keyword evidence="6" id="KW-1134">Transmembrane beta strand</keyword>
<protein>
    <recommendedName>
        <fullName evidence="4">adenylyl-sulfate kinase</fullName>
        <ecNumber evidence="4">2.7.1.25</ecNumber>
    </recommendedName>
</protein>
<feature type="domain" description="APS kinase" evidence="15">
    <location>
        <begin position="314"/>
        <end position="464"/>
    </location>
</feature>
<dbReference type="EC" id="2.7.1.25" evidence="4"/>
<name>A0A8D9DA51_BRACM</name>
<dbReference type="EMBL" id="LS974622">
    <property type="protein sequence ID" value="CAG7871776.1"/>
    <property type="molecule type" value="Genomic_DNA"/>
</dbReference>
<evidence type="ECO:0000256" key="13">
    <source>
        <dbReference type="ARBA" id="ARBA00023114"/>
    </source>
</evidence>
<evidence type="ECO:0000259" key="15">
    <source>
        <dbReference type="Pfam" id="PF01583"/>
    </source>
</evidence>
<evidence type="ECO:0000256" key="8">
    <source>
        <dbReference type="ARBA" id="ARBA00022692"/>
    </source>
</evidence>
<keyword evidence="11" id="KW-0067">ATP-binding</keyword>
<evidence type="ECO:0000256" key="3">
    <source>
        <dbReference type="ARBA" id="ARBA00009624"/>
    </source>
</evidence>
<dbReference type="GO" id="GO:0005741">
    <property type="term" value="C:mitochondrial outer membrane"/>
    <property type="evidence" value="ECO:0007669"/>
    <property type="project" value="InterPro"/>
</dbReference>
<dbReference type="GO" id="GO:0015288">
    <property type="term" value="F:porin activity"/>
    <property type="evidence" value="ECO:0007669"/>
    <property type="project" value="UniProtKB-KW"/>
</dbReference>
<dbReference type="CDD" id="cd02027">
    <property type="entry name" value="APSK"/>
    <property type="match status" value="1"/>
</dbReference>
<evidence type="ECO:0000256" key="7">
    <source>
        <dbReference type="ARBA" id="ARBA00022679"/>
    </source>
</evidence>
<dbReference type="NCBIfam" id="NF003013">
    <property type="entry name" value="PRK03846.1"/>
    <property type="match status" value="1"/>
</dbReference>
<evidence type="ECO:0000256" key="14">
    <source>
        <dbReference type="ARBA" id="ARBA00023136"/>
    </source>
</evidence>
<dbReference type="GO" id="GO:0008308">
    <property type="term" value="F:voltage-gated monoatomic anion channel activity"/>
    <property type="evidence" value="ECO:0007669"/>
    <property type="project" value="InterPro"/>
</dbReference>
<dbReference type="InterPro" id="IPR023614">
    <property type="entry name" value="Porin_dom_sf"/>
</dbReference>
<dbReference type="GO" id="GO:0005524">
    <property type="term" value="F:ATP binding"/>
    <property type="evidence" value="ECO:0007669"/>
    <property type="project" value="UniProtKB-KW"/>
</dbReference>
<dbReference type="InterPro" id="IPR059117">
    <property type="entry name" value="APS_kinase_dom"/>
</dbReference>
<evidence type="ECO:0000256" key="9">
    <source>
        <dbReference type="ARBA" id="ARBA00022741"/>
    </source>
</evidence>
<dbReference type="FunFam" id="2.40.160.10:FF:000003">
    <property type="entry name" value="Outer mitochondrial membrane protein porin"/>
    <property type="match status" value="1"/>
</dbReference>
<dbReference type="PANTHER" id="PTHR11055">
    <property type="entry name" value="BIFUNCTIONAL 3'-PHOSPHOADENOSINE 5'-PHOSPHOSULFATE SYNTHASE"/>
    <property type="match status" value="1"/>
</dbReference>
<dbReference type="AlphaFoldDB" id="A0A8D9DA51"/>
<dbReference type="CDD" id="cd07306">
    <property type="entry name" value="Porin3_VDAC"/>
    <property type="match status" value="1"/>
</dbReference>
<dbReference type="HAMAP" id="MF_00065">
    <property type="entry name" value="Adenylyl_sulf_kinase"/>
    <property type="match status" value="1"/>
</dbReference>
<dbReference type="InterPro" id="IPR002891">
    <property type="entry name" value="APS"/>
</dbReference>
<evidence type="ECO:0000256" key="1">
    <source>
        <dbReference type="ARBA" id="ARBA00004370"/>
    </source>
</evidence>
<dbReference type="GO" id="GO:0004020">
    <property type="term" value="F:adenylylsulfate kinase activity"/>
    <property type="evidence" value="ECO:0007669"/>
    <property type="project" value="UniProtKB-EC"/>
</dbReference>
<evidence type="ECO:0000256" key="12">
    <source>
        <dbReference type="ARBA" id="ARBA00023065"/>
    </source>
</evidence>
<dbReference type="InterPro" id="IPR001925">
    <property type="entry name" value="Porin_Euk"/>
</dbReference>
<sequence>MSKGPGLFSDIGKKAKDLLTRDYTSDHKFSISTYSASGVALTSTALKKGGVHAADVTTQYKYKNAVFDVKIDTDSTVLTTVTFTEILPSTKAIVSFKVPDNSSGKLEVQYFHDHAAVTATAALKQNPLIDITATLGTPVISFGAEAGYDTSSKTFTKYNAGISVTKPDACASIILGDKGDSIKASYLHHLDESKRSAAVGEVYRKFSTNENTITLFCFMDVAAVGRCAGRCYVSPAFGESRNLRLSLSDSRSLEPAGLKFRGKSQRRLSFFRRIMATDESISARPGETQQINGNIVWHSCPITKCDRQELINQKGCVIWITGLSGSGKSSLACALSRALYNRGKLSYILDGDNVRHGLNSDLSFKAEDRAENIRRVGEVAKLFADAGIICIASLISPSRKERAACRALLPLGDFIEVFMDVPLHVCEARDPKGLYKRARAGEIKGFTGIDDPYEPPLDCEIVIQNNRDENSSLSEMAEIVVSYLDQNGYLKAQAVVENHST</sequence>
<evidence type="ECO:0000256" key="6">
    <source>
        <dbReference type="ARBA" id="ARBA00022452"/>
    </source>
</evidence>
<dbReference type="InterPro" id="IPR027246">
    <property type="entry name" value="Porin_Euk/Tom40"/>
</dbReference>
<dbReference type="Gene3D" id="3.40.50.300">
    <property type="entry name" value="P-loop containing nucleotide triphosphate hydrolases"/>
    <property type="match status" value="1"/>
</dbReference>
<comment type="similarity">
    <text evidence="3">Belongs to the eukaryotic mitochondrial porin (TC 1.B.8.1) family.</text>
</comment>
<keyword evidence="8" id="KW-0812">Transmembrane</keyword>
<keyword evidence="9" id="KW-0547">Nucleotide-binding</keyword>
<keyword evidence="14" id="KW-0472">Membrane</keyword>
<keyword evidence="12" id="KW-0406">Ion transport</keyword>
<dbReference type="Pfam" id="PF01583">
    <property type="entry name" value="APS_kinase"/>
    <property type="match status" value="1"/>
</dbReference>
<dbReference type="InterPro" id="IPR027417">
    <property type="entry name" value="P-loop_NTPase"/>
</dbReference>
<evidence type="ECO:0000256" key="2">
    <source>
        <dbReference type="ARBA" id="ARBA00004678"/>
    </source>
</evidence>
<dbReference type="NCBIfam" id="TIGR00455">
    <property type="entry name" value="apsK"/>
    <property type="match status" value="1"/>
</dbReference>
<proteinExistence type="inferred from homology"/>
<dbReference type="PANTHER" id="PTHR11055:SF44">
    <property type="entry name" value="ADENYLYL-SULFATE KINASE 4, CHLOROPLASTIC"/>
    <property type="match status" value="1"/>
</dbReference>
<evidence type="ECO:0000256" key="10">
    <source>
        <dbReference type="ARBA" id="ARBA00022777"/>
    </source>
</evidence>
<reference evidence="16 17" key="1">
    <citation type="submission" date="2021-07" db="EMBL/GenBank/DDBJ databases">
        <authorList>
            <consortium name="Genoscope - CEA"/>
            <person name="William W."/>
        </authorList>
    </citation>
    <scope>NUCLEOTIDE SEQUENCE [LARGE SCALE GENOMIC DNA]</scope>
</reference>